<dbReference type="SUPFAM" id="SSF52172">
    <property type="entry name" value="CheY-like"/>
    <property type="match status" value="1"/>
</dbReference>
<dbReference type="SMART" id="SM00448">
    <property type="entry name" value="REC"/>
    <property type="match status" value="1"/>
</dbReference>
<dbReference type="PROSITE" id="PS50110">
    <property type="entry name" value="RESPONSE_REGULATORY"/>
    <property type="match status" value="1"/>
</dbReference>
<proteinExistence type="predicted"/>
<evidence type="ECO:0000256" key="2">
    <source>
        <dbReference type="PROSITE-ProRule" id="PRU00169"/>
    </source>
</evidence>
<sequence>MEKLKKILLVDDDPTNNYLNERLLKSLQIAEEVKVLTDGKLALDYILENCFTENHYCPGLVILDHHMPVMDGLELMEALNKNGIIKSLEIVFLLLAVHTKPEEQEAFRKLGVQEFTPKPLSKRTIREAHLKYWEGDTAKNHAKGSAK</sequence>
<dbReference type="InterPro" id="IPR050595">
    <property type="entry name" value="Bact_response_regulator"/>
</dbReference>
<keyword evidence="1 2" id="KW-0597">Phosphoprotein</keyword>
<dbReference type="InterPro" id="IPR001789">
    <property type="entry name" value="Sig_transdc_resp-reg_receiver"/>
</dbReference>
<dbReference type="Gene3D" id="3.40.50.2300">
    <property type="match status" value="1"/>
</dbReference>
<protein>
    <submittedName>
        <fullName evidence="4">Response regulator</fullName>
    </submittedName>
</protein>
<dbReference type="CDD" id="cd17546">
    <property type="entry name" value="REC_hyHK_CKI1_RcsC-like"/>
    <property type="match status" value="1"/>
</dbReference>
<dbReference type="EMBL" id="CP055153">
    <property type="protein sequence ID" value="QMU29530.1"/>
    <property type="molecule type" value="Genomic_DNA"/>
</dbReference>
<accession>A0A7L7L9M5</accession>
<dbReference type="KEGG" id="add:HUW48_16465"/>
<evidence type="ECO:0000313" key="5">
    <source>
        <dbReference type="Proteomes" id="UP000514509"/>
    </source>
</evidence>
<dbReference type="AlphaFoldDB" id="A0A7L7L9M5"/>
<dbReference type="Proteomes" id="UP000514509">
    <property type="component" value="Chromosome"/>
</dbReference>
<evidence type="ECO:0000256" key="1">
    <source>
        <dbReference type="ARBA" id="ARBA00022553"/>
    </source>
</evidence>
<dbReference type="RefSeq" id="WP_182411990.1">
    <property type="nucleotide sequence ID" value="NZ_CP055153.1"/>
</dbReference>
<dbReference type="GO" id="GO:0000160">
    <property type="term" value="P:phosphorelay signal transduction system"/>
    <property type="evidence" value="ECO:0007669"/>
    <property type="project" value="InterPro"/>
</dbReference>
<feature type="domain" description="Response regulatory" evidence="3">
    <location>
        <begin position="6"/>
        <end position="133"/>
    </location>
</feature>
<reference evidence="4 5" key="1">
    <citation type="submission" date="2020-08" db="EMBL/GenBank/DDBJ databases">
        <title>Adhaeribacter dokdonensis sp. nov., isolated from the rhizosphere of Elymus tsukushiensis, a plant native to the Dokdo Islands, Republic of Korea.</title>
        <authorList>
            <person name="Ghim S.Y."/>
        </authorList>
    </citation>
    <scope>NUCLEOTIDE SEQUENCE [LARGE SCALE GENOMIC DNA]</scope>
    <source>
        <strain evidence="4 5">KUDC8001</strain>
    </source>
</reference>
<gene>
    <name evidence="4" type="ORF">HUW48_16465</name>
</gene>
<dbReference type="Pfam" id="PF00072">
    <property type="entry name" value="Response_reg"/>
    <property type="match status" value="1"/>
</dbReference>
<dbReference type="InterPro" id="IPR011006">
    <property type="entry name" value="CheY-like_superfamily"/>
</dbReference>
<organism evidence="4 5">
    <name type="scientific">Adhaeribacter radiodurans</name>
    <dbReference type="NCBI Taxonomy" id="2745197"/>
    <lineage>
        <taxon>Bacteria</taxon>
        <taxon>Pseudomonadati</taxon>
        <taxon>Bacteroidota</taxon>
        <taxon>Cytophagia</taxon>
        <taxon>Cytophagales</taxon>
        <taxon>Hymenobacteraceae</taxon>
        <taxon>Adhaeribacter</taxon>
    </lineage>
</organism>
<dbReference type="PANTHER" id="PTHR44591:SF3">
    <property type="entry name" value="RESPONSE REGULATORY DOMAIN-CONTAINING PROTEIN"/>
    <property type="match status" value="1"/>
</dbReference>
<keyword evidence="5" id="KW-1185">Reference proteome</keyword>
<dbReference type="PANTHER" id="PTHR44591">
    <property type="entry name" value="STRESS RESPONSE REGULATOR PROTEIN 1"/>
    <property type="match status" value="1"/>
</dbReference>
<name>A0A7L7L9M5_9BACT</name>
<feature type="modified residue" description="4-aspartylphosphate" evidence="2">
    <location>
        <position position="64"/>
    </location>
</feature>
<evidence type="ECO:0000313" key="4">
    <source>
        <dbReference type="EMBL" id="QMU29530.1"/>
    </source>
</evidence>
<evidence type="ECO:0000259" key="3">
    <source>
        <dbReference type="PROSITE" id="PS50110"/>
    </source>
</evidence>